<comment type="caution">
    <text evidence="1">The sequence shown here is derived from an EMBL/GenBank/DDBJ whole genome shotgun (WGS) entry which is preliminary data.</text>
</comment>
<protein>
    <recommendedName>
        <fullName evidence="3">HTH domain-containing protein</fullName>
    </recommendedName>
</protein>
<name>A0ABN3XS72_9ACTN</name>
<evidence type="ECO:0008006" key="3">
    <source>
        <dbReference type="Google" id="ProtNLM"/>
    </source>
</evidence>
<reference evidence="1 2" key="1">
    <citation type="journal article" date="2019" name="Int. J. Syst. Evol. Microbiol.">
        <title>The Global Catalogue of Microorganisms (GCM) 10K type strain sequencing project: providing services to taxonomists for standard genome sequencing and annotation.</title>
        <authorList>
            <consortium name="The Broad Institute Genomics Platform"/>
            <consortium name="The Broad Institute Genome Sequencing Center for Infectious Disease"/>
            <person name="Wu L."/>
            <person name="Ma J."/>
        </authorList>
    </citation>
    <scope>NUCLEOTIDE SEQUENCE [LARGE SCALE GENOMIC DNA]</scope>
    <source>
        <strain evidence="1 2">JCM 3106</strain>
    </source>
</reference>
<dbReference type="EMBL" id="BAAAWD010000002">
    <property type="protein sequence ID" value="GAA2986848.1"/>
    <property type="molecule type" value="Genomic_DNA"/>
</dbReference>
<dbReference type="Proteomes" id="UP001499930">
    <property type="component" value="Unassembled WGS sequence"/>
</dbReference>
<keyword evidence="2" id="KW-1185">Reference proteome</keyword>
<dbReference type="SUPFAM" id="SSF88659">
    <property type="entry name" value="Sigma3 and sigma4 domains of RNA polymerase sigma factors"/>
    <property type="match status" value="1"/>
</dbReference>
<accession>A0ABN3XS72</accession>
<evidence type="ECO:0000313" key="1">
    <source>
        <dbReference type="EMBL" id="GAA2986848.1"/>
    </source>
</evidence>
<evidence type="ECO:0000313" key="2">
    <source>
        <dbReference type="Proteomes" id="UP001499930"/>
    </source>
</evidence>
<gene>
    <name evidence="1" type="ORF">GCM10017559_03220</name>
</gene>
<sequence length="77" mass="8923">MEQDRLATLDQVIDKDPMVGLALTLDIRREMERLEAVLVRRARTRGRSWAEIAEVLGISRQAVHKKHGGRRLFRSED</sequence>
<dbReference type="Pfam" id="PF13384">
    <property type="entry name" value="HTH_23"/>
    <property type="match status" value="1"/>
</dbReference>
<dbReference type="RefSeq" id="WP_344887175.1">
    <property type="nucleotide sequence ID" value="NZ_BAAAWD010000002.1"/>
</dbReference>
<proteinExistence type="predicted"/>
<organism evidence="1 2">
    <name type="scientific">Streptosporangium longisporum</name>
    <dbReference type="NCBI Taxonomy" id="46187"/>
    <lineage>
        <taxon>Bacteria</taxon>
        <taxon>Bacillati</taxon>
        <taxon>Actinomycetota</taxon>
        <taxon>Actinomycetes</taxon>
        <taxon>Streptosporangiales</taxon>
        <taxon>Streptosporangiaceae</taxon>
        <taxon>Streptosporangium</taxon>
    </lineage>
</organism>
<dbReference type="InterPro" id="IPR013324">
    <property type="entry name" value="RNA_pol_sigma_r3/r4-like"/>
</dbReference>